<accession>A0AAW1JY30</accession>
<dbReference type="Proteomes" id="UP001458880">
    <property type="component" value="Unassembled WGS sequence"/>
</dbReference>
<name>A0AAW1JY30_POPJA</name>
<proteinExistence type="predicted"/>
<evidence type="ECO:0000256" key="1">
    <source>
        <dbReference type="SAM" id="MobiDB-lite"/>
    </source>
</evidence>
<comment type="caution">
    <text evidence="3">The sequence shown here is derived from an EMBL/GenBank/DDBJ whole genome shotgun (WGS) entry which is preliminary data.</text>
</comment>
<keyword evidence="2" id="KW-0732">Signal</keyword>
<reference evidence="3 4" key="1">
    <citation type="journal article" date="2024" name="BMC Genomics">
        <title>De novo assembly and annotation of Popillia japonica's genome with initial clues to its potential as an invasive pest.</title>
        <authorList>
            <person name="Cucini C."/>
            <person name="Boschi S."/>
            <person name="Funari R."/>
            <person name="Cardaioli E."/>
            <person name="Iannotti N."/>
            <person name="Marturano G."/>
            <person name="Paoli F."/>
            <person name="Bruttini M."/>
            <person name="Carapelli A."/>
            <person name="Frati F."/>
            <person name="Nardi F."/>
        </authorList>
    </citation>
    <scope>NUCLEOTIDE SEQUENCE [LARGE SCALE GENOMIC DNA]</scope>
    <source>
        <strain evidence="3">DMR45628</strain>
    </source>
</reference>
<keyword evidence="4" id="KW-1185">Reference proteome</keyword>
<protein>
    <submittedName>
        <fullName evidence="3">Uncharacterized protein</fullName>
    </submittedName>
</protein>
<feature type="compositionally biased region" description="Low complexity" evidence="1">
    <location>
        <begin position="32"/>
        <end position="43"/>
    </location>
</feature>
<gene>
    <name evidence="3" type="ORF">QE152_g26645</name>
</gene>
<sequence>MKVIIFLSFFLIVATAETLEPTTRQLEKETPLSSLEETLNNSSGGTLDTQPQSQLTSAPVELQDKKTRPQRHLLIKTEIPTLVVPTYEIPQFYVVVDQPHYAPWYYHPALPIKETPEQKQ</sequence>
<evidence type="ECO:0000256" key="2">
    <source>
        <dbReference type="SAM" id="SignalP"/>
    </source>
</evidence>
<feature type="chain" id="PRO_5043497683" evidence="2">
    <location>
        <begin position="17"/>
        <end position="120"/>
    </location>
</feature>
<feature type="region of interest" description="Disordered" evidence="1">
    <location>
        <begin position="22"/>
        <end position="69"/>
    </location>
</feature>
<evidence type="ECO:0000313" key="4">
    <source>
        <dbReference type="Proteomes" id="UP001458880"/>
    </source>
</evidence>
<feature type="compositionally biased region" description="Polar residues" evidence="1">
    <location>
        <begin position="44"/>
        <end position="57"/>
    </location>
</feature>
<dbReference type="EMBL" id="JASPKY010000310">
    <property type="protein sequence ID" value="KAK9709385.1"/>
    <property type="molecule type" value="Genomic_DNA"/>
</dbReference>
<feature type="signal peptide" evidence="2">
    <location>
        <begin position="1"/>
        <end position="16"/>
    </location>
</feature>
<evidence type="ECO:0000313" key="3">
    <source>
        <dbReference type="EMBL" id="KAK9709385.1"/>
    </source>
</evidence>
<organism evidence="3 4">
    <name type="scientific">Popillia japonica</name>
    <name type="common">Japanese beetle</name>
    <dbReference type="NCBI Taxonomy" id="7064"/>
    <lineage>
        <taxon>Eukaryota</taxon>
        <taxon>Metazoa</taxon>
        <taxon>Ecdysozoa</taxon>
        <taxon>Arthropoda</taxon>
        <taxon>Hexapoda</taxon>
        <taxon>Insecta</taxon>
        <taxon>Pterygota</taxon>
        <taxon>Neoptera</taxon>
        <taxon>Endopterygota</taxon>
        <taxon>Coleoptera</taxon>
        <taxon>Polyphaga</taxon>
        <taxon>Scarabaeiformia</taxon>
        <taxon>Scarabaeidae</taxon>
        <taxon>Rutelinae</taxon>
        <taxon>Popillia</taxon>
    </lineage>
</organism>
<dbReference type="AlphaFoldDB" id="A0AAW1JY30"/>